<dbReference type="AlphaFoldDB" id="A0A0E9XP33"/>
<reference evidence="1" key="2">
    <citation type="journal article" date="2015" name="Fish Shellfish Immunol.">
        <title>Early steps in the European eel (Anguilla anguilla)-Vibrio vulnificus interaction in the gills: Role of the RtxA13 toxin.</title>
        <authorList>
            <person name="Callol A."/>
            <person name="Pajuelo D."/>
            <person name="Ebbesson L."/>
            <person name="Teles M."/>
            <person name="MacKenzie S."/>
            <person name="Amaro C."/>
        </authorList>
    </citation>
    <scope>NUCLEOTIDE SEQUENCE</scope>
</reference>
<protein>
    <submittedName>
        <fullName evidence="1">Uncharacterized protein</fullName>
    </submittedName>
</protein>
<dbReference type="EMBL" id="GBXM01004386">
    <property type="protein sequence ID" value="JAI04192.1"/>
    <property type="molecule type" value="Transcribed_RNA"/>
</dbReference>
<accession>A0A0E9XP33</accession>
<reference evidence="1" key="1">
    <citation type="submission" date="2014-11" db="EMBL/GenBank/DDBJ databases">
        <authorList>
            <person name="Amaro Gonzalez C."/>
        </authorList>
    </citation>
    <scope>NUCLEOTIDE SEQUENCE</scope>
</reference>
<name>A0A0E9XP33_ANGAN</name>
<organism evidence="1">
    <name type="scientific">Anguilla anguilla</name>
    <name type="common">European freshwater eel</name>
    <name type="synonym">Muraena anguilla</name>
    <dbReference type="NCBI Taxonomy" id="7936"/>
    <lineage>
        <taxon>Eukaryota</taxon>
        <taxon>Metazoa</taxon>
        <taxon>Chordata</taxon>
        <taxon>Craniata</taxon>
        <taxon>Vertebrata</taxon>
        <taxon>Euteleostomi</taxon>
        <taxon>Actinopterygii</taxon>
        <taxon>Neopterygii</taxon>
        <taxon>Teleostei</taxon>
        <taxon>Anguilliformes</taxon>
        <taxon>Anguillidae</taxon>
        <taxon>Anguilla</taxon>
    </lineage>
</organism>
<sequence length="40" mass="4510">MNLSERPLLVKLIDSMHIVRGKFCTCAVFLGWESASSVDR</sequence>
<proteinExistence type="predicted"/>
<evidence type="ECO:0000313" key="1">
    <source>
        <dbReference type="EMBL" id="JAI04192.1"/>
    </source>
</evidence>